<evidence type="ECO:0000256" key="1">
    <source>
        <dbReference type="SAM" id="MobiDB-lite"/>
    </source>
</evidence>
<dbReference type="InterPro" id="IPR011335">
    <property type="entry name" value="Restrct_endonuc-II-like"/>
</dbReference>
<gene>
    <name evidence="5" type="ORF">C469_09195</name>
</gene>
<feature type="domain" description="Restriction endonuclease type II-like" evidence="4">
    <location>
        <begin position="1343"/>
        <end position="1438"/>
    </location>
</feature>
<dbReference type="Pfam" id="PF13087">
    <property type="entry name" value="AAA_12"/>
    <property type="match status" value="1"/>
</dbReference>
<dbReference type="InterPro" id="IPR049468">
    <property type="entry name" value="Restrct_endonuc-II-like_dom"/>
</dbReference>
<dbReference type="InterPro" id="IPR047187">
    <property type="entry name" value="SF1_C_Upf1"/>
</dbReference>
<dbReference type="InterPro" id="IPR027417">
    <property type="entry name" value="P-loop_NTPase"/>
</dbReference>
<organism evidence="5 6">
    <name type="scientific">Halorubrum lipolyticum DSM 21995</name>
    <dbReference type="NCBI Taxonomy" id="1227482"/>
    <lineage>
        <taxon>Archaea</taxon>
        <taxon>Methanobacteriati</taxon>
        <taxon>Methanobacteriota</taxon>
        <taxon>Stenosarchaea group</taxon>
        <taxon>Halobacteria</taxon>
        <taxon>Halobacteriales</taxon>
        <taxon>Haloferacaceae</taxon>
        <taxon>Halorubrum</taxon>
    </lineage>
</organism>
<sequence>MSEQTFVCDECQRTLPQWMKHEGRTCTQCADNADVNWDEPATSGDANDTADSGNPEGEGTVGSLLDTPSEQEANDTASDSETATGSHIVAPMWDTTLDTEAFERATDQTATTTDETETASNPLDKKINSWKEQLLDLTRRSNLVNFSATKTKSLPFHRADPLTVANTIFDRDPLYIRRSAQDEEGGSPADPATLAADEVASIRANGATENSLNNIRLREKRFLRERGVDSLFIAFGTLRWYDVDHSDSELRTPLFLVQVTLDEETNRNADRHDYEITSEDAEIQINPALRKLLSAERGIHLAPDEAFSLDELETAFAYLDDVISGFERWRIAPEVILGIFDFSKFGLYADLEENREAIKDDPLVKAINGNPDALPEPAATPSAEELDEQVSPADTYQVLDADSSQQEAIEAAKRGVSFVLQGPPGTGKSQTISNIIAEKMAADETVLFVSEKQAALDVVKDRLDDNDLGRFCLEAHGEKASKKQVLEDLGRELNADPLQHPRERDRVVNKLETTRRTLNQYKDKLFYQPEGQDITPYEAFGIVSKRDDCPRIDASFEQPTEYSQSDIQAIEEQLASLAAYEDEFNRDGNHPWQHVAISRWQIDTAESVETTISEAITTLEDLKRTREAAESFLDTSLSSIADLRAADDLVTLLGDMPDVALTPEHLERDFYARDDRLQSLAAKSRELTEKRSDLTEHYEESIFSTDATELHGELSGYGILRYVSPSYRRLKKRILSHAADGYRPGIEGLRSDTKALMRVDALADEVEEYDAMTDQLGHLYDGPTTDWETVLDTQTWVAAIAANDLVDADVLDELVLERDADETAALATRLDGVLTDWETARNDLADVFDLDAVSINDADIETAAMGAVESWFTTRYDTIEELQSWIQYQDTRDDVLESPAGEFLERYLAEGHAAETLIDTFKRNFYTEWLNEVYSQTGFDSFSATEYNDLLEEFRHLDQQQREYAKAEIQHRVTNRRPQTELKHASSSEQVTLRREVQKSRKHMPLRELFDEVSTLVTTLKPCFMMSPLSVAQYVRHGSIEFDTVIFDEASQIMPQDAISSVIRGEQVIIAGDSKQLPPTSFFQADVETARGVREDLESILDEASTVLPEKRLLWHYRSRTNELIEFSNAKYYNGALRTFPDNNADDAMGVDFVYVEDGLYDRGGSSTNQPEADRVLELVREHLQERPNKSLGVVAFSSAQAQAIRDTIEEARGQDPELDAFVSEDDALEGFFVKPLENVQGDERDALIFSVGYGPDEAGKISMNFGPLNQTGGARRLNVAVTRAKEHIQVVSSLQPGDIDLQRTDKGGVEDFKHYLEYAKHGDDALTRSDSETQFLQFDSEFEEAVYTALENRGLDVSTQVQSSGYSIDLAIRHPDKPGKYVLGIECDGAAYHSSKTARDRDRTRQAVLEDLGWTIHRIWSPDWASNKGREIEAIESKVEKLIADSPVADGGVSTEVAEVTVDAIPKDERSGIQEYTTDWQEPQVTTRRDKSFDEVSTRRVASTLVNVVDEFGPEKRDTIFRAVISRWNITRLGKNIRQSLNKTARKQNRRDAVCLHDGFIWPGERPNTITLRTNTGTASRSADEIPLEELARAGHLILDAGTRMTREDLVLEIARLYGYQRTGSKIRAHINDAVDILISEDCAKLGASGETIEFIDVDADRILLNRIYG</sequence>
<feature type="region of interest" description="Disordered" evidence="1">
    <location>
        <begin position="37"/>
        <end position="87"/>
    </location>
</feature>
<dbReference type="RefSeq" id="WP_008005882.1">
    <property type="nucleotide sequence ID" value="NZ_AOJG01000025.1"/>
</dbReference>
<evidence type="ECO:0000259" key="4">
    <source>
        <dbReference type="Pfam" id="PF18741"/>
    </source>
</evidence>
<dbReference type="Pfam" id="PF13086">
    <property type="entry name" value="AAA_11"/>
    <property type="match status" value="2"/>
</dbReference>
<dbReference type="FunFam" id="3.40.960.10:FF:000002">
    <property type="entry name" value="DNA helicase related protein"/>
    <property type="match status" value="1"/>
</dbReference>
<dbReference type="Gene3D" id="3.40.960.10">
    <property type="entry name" value="VSR Endonuclease"/>
    <property type="match status" value="1"/>
</dbReference>
<dbReference type="InterPro" id="IPR041677">
    <property type="entry name" value="DNA2/NAM7_AAA_11"/>
</dbReference>
<dbReference type="InterPro" id="IPR045055">
    <property type="entry name" value="DNA2/NAM7-like"/>
</dbReference>
<dbReference type="SUPFAM" id="SSF52980">
    <property type="entry name" value="Restriction endonuclease-like"/>
    <property type="match status" value="1"/>
</dbReference>
<dbReference type="GO" id="GO:0004386">
    <property type="term" value="F:helicase activity"/>
    <property type="evidence" value="ECO:0007669"/>
    <property type="project" value="InterPro"/>
</dbReference>
<dbReference type="Gene3D" id="3.40.50.300">
    <property type="entry name" value="P-loop containing nucleotide triphosphate hydrolases"/>
    <property type="match status" value="3"/>
</dbReference>
<dbReference type="EMBL" id="AOJG01000025">
    <property type="protein sequence ID" value="EMA60229.1"/>
    <property type="molecule type" value="Genomic_DNA"/>
</dbReference>
<dbReference type="SUPFAM" id="SSF52540">
    <property type="entry name" value="P-loop containing nucleoside triphosphate hydrolases"/>
    <property type="match status" value="1"/>
</dbReference>
<dbReference type="PANTHER" id="PTHR10887">
    <property type="entry name" value="DNA2/NAM7 HELICASE FAMILY"/>
    <property type="match status" value="1"/>
</dbReference>
<feature type="domain" description="DNA2/NAM7 helicase-like C-terminal" evidence="3">
    <location>
        <begin position="1113"/>
        <end position="1294"/>
    </location>
</feature>
<reference evidence="5 6" key="1">
    <citation type="journal article" date="2014" name="PLoS Genet.">
        <title>Phylogenetically driven sequencing of extremely halophilic archaea reveals strategies for static and dynamic osmo-response.</title>
        <authorList>
            <person name="Becker E.A."/>
            <person name="Seitzer P.M."/>
            <person name="Tritt A."/>
            <person name="Larsen D."/>
            <person name="Krusor M."/>
            <person name="Yao A.I."/>
            <person name="Wu D."/>
            <person name="Madern D."/>
            <person name="Eisen J.A."/>
            <person name="Darling A.E."/>
            <person name="Facciotti M.T."/>
        </authorList>
    </citation>
    <scope>NUCLEOTIDE SEQUENCE [LARGE SCALE GENOMIC DNA]</scope>
    <source>
        <strain evidence="5 6">DSM 21995</strain>
    </source>
</reference>
<dbReference type="STRING" id="1227482.C469_09195"/>
<protein>
    <submittedName>
        <fullName evidence="5">Type III restriction protein res subunit</fullName>
    </submittedName>
</protein>
<proteinExistence type="predicted"/>
<dbReference type="PATRIC" id="fig|1227482.3.peg.1851"/>
<dbReference type="InterPro" id="IPR025103">
    <property type="entry name" value="DUF4011"/>
</dbReference>
<feature type="domain" description="DNA2/NAM7 helicase helicase" evidence="2">
    <location>
        <begin position="957"/>
        <end position="1081"/>
    </location>
</feature>
<comment type="caution">
    <text evidence="5">The sequence shown here is derived from an EMBL/GenBank/DDBJ whole genome shotgun (WGS) entry which is preliminary data.</text>
</comment>
<evidence type="ECO:0000313" key="6">
    <source>
        <dbReference type="Proteomes" id="UP000011650"/>
    </source>
</evidence>
<evidence type="ECO:0000313" key="5">
    <source>
        <dbReference type="EMBL" id="EMA60229.1"/>
    </source>
</evidence>
<dbReference type="InterPro" id="IPR041679">
    <property type="entry name" value="DNA2/NAM7-like_C"/>
</dbReference>
<feature type="domain" description="DNA2/NAM7 helicase helicase" evidence="2">
    <location>
        <begin position="402"/>
        <end position="473"/>
    </location>
</feature>
<dbReference type="Proteomes" id="UP000011650">
    <property type="component" value="Unassembled WGS sequence"/>
</dbReference>
<dbReference type="PANTHER" id="PTHR10887:SF530">
    <property type="entry name" value="SUPERFAMILY I DNA HELICASES"/>
    <property type="match status" value="1"/>
</dbReference>
<dbReference type="CDD" id="cd18808">
    <property type="entry name" value="SF1_C_Upf1"/>
    <property type="match status" value="1"/>
</dbReference>
<accession>M0NSL6</accession>
<keyword evidence="6" id="KW-1185">Reference proteome</keyword>
<feature type="compositionally biased region" description="Polar residues" evidence="1">
    <location>
        <begin position="66"/>
        <end position="85"/>
    </location>
</feature>
<evidence type="ECO:0000259" key="3">
    <source>
        <dbReference type="Pfam" id="PF13087"/>
    </source>
</evidence>
<dbReference type="OrthoDB" id="319170at2157"/>
<dbReference type="Pfam" id="PF18741">
    <property type="entry name" value="MTES_1575"/>
    <property type="match status" value="1"/>
</dbReference>
<name>M0NSL6_9EURY</name>
<dbReference type="FunFam" id="3.40.50.300:FF:002063">
    <property type="entry name" value="DNA helicase related protein"/>
    <property type="match status" value="1"/>
</dbReference>
<evidence type="ECO:0000259" key="2">
    <source>
        <dbReference type="Pfam" id="PF13086"/>
    </source>
</evidence>
<dbReference type="Pfam" id="PF13195">
    <property type="entry name" value="DUF4011"/>
    <property type="match status" value="1"/>
</dbReference>